<keyword evidence="12" id="KW-0732">Signal</keyword>
<comment type="similarity">
    <text evidence="9">Belongs to the G-protein coupled receptor 1 family.</text>
</comment>
<sequence>MVIIPGAPILFVLFVFLRVTTAGFLRKNTTVTTWGTEPTPTNRSDQAPSMCGEATLTLDGLIFTIALIGLAGNAAVLWLLGFRIRRNAFSVYILNLAGADFLFLCCQIMYSLRSFIKRSCNTPISITASIFAYITSLSFLSAISTERCLSILWPIWYRFHRPRHMSAVTCALLWALSLLLSILEGSYCGFLMTIRDDTWCQTFDFIIVAWLIFSCVLLSGSSLVLLTKLLCGSQRVQPPRLYVAILLAVLVFFLCGLPFGYKWFLCYWIQELCSKTFSHFLTLTGFVLSSLSSSANPIIYFFVGSFRQQWQLWQPLRLVLQRALEDGTEVEKVEEAFPRKPGGPQGAVSRSDSPSSRVQSEKQ</sequence>
<dbReference type="PRINTS" id="PR02108">
    <property type="entry name" value="MRGPCRFAMILY"/>
</dbReference>
<evidence type="ECO:0000256" key="1">
    <source>
        <dbReference type="ARBA" id="ARBA00004651"/>
    </source>
</evidence>
<keyword evidence="6 11" id="KW-0472">Membrane</keyword>
<dbReference type="PANTHER" id="PTHR11334">
    <property type="entry name" value="MAS-RELATED G-PROTEIN COUPLED RECEPTOR"/>
    <property type="match status" value="1"/>
</dbReference>
<evidence type="ECO:0000256" key="4">
    <source>
        <dbReference type="ARBA" id="ARBA00022989"/>
    </source>
</evidence>
<dbReference type="PRINTS" id="PR00237">
    <property type="entry name" value="GPCRRHODOPSN"/>
</dbReference>
<keyword evidence="4 11" id="KW-1133">Transmembrane helix</keyword>
<feature type="transmembrane region" description="Helical" evidence="11">
    <location>
        <begin position="241"/>
        <end position="261"/>
    </location>
</feature>
<gene>
    <name evidence="15" type="primary">LOC114500549</name>
</gene>
<dbReference type="GO" id="GO:0005886">
    <property type="term" value="C:plasma membrane"/>
    <property type="evidence" value="ECO:0007669"/>
    <property type="project" value="UniProtKB-SubCell"/>
</dbReference>
<dbReference type="SUPFAM" id="SSF81321">
    <property type="entry name" value="Family A G protein-coupled receptor-like"/>
    <property type="match status" value="1"/>
</dbReference>
<keyword evidence="14" id="KW-1185">Reference proteome</keyword>
<keyword evidence="5 9" id="KW-0297">G-protein coupled receptor</keyword>
<dbReference type="GeneID" id="114500549"/>
<evidence type="ECO:0000256" key="7">
    <source>
        <dbReference type="ARBA" id="ARBA00023170"/>
    </source>
</evidence>
<keyword evidence="7 9" id="KW-0675">Receptor</keyword>
<evidence type="ECO:0000256" key="6">
    <source>
        <dbReference type="ARBA" id="ARBA00023136"/>
    </source>
</evidence>
<name>A0A7E6E0X2_9CHIR</name>
<dbReference type="InterPro" id="IPR000276">
    <property type="entry name" value="GPCR_Rhodpsn"/>
</dbReference>
<evidence type="ECO:0000313" key="14">
    <source>
        <dbReference type="Proteomes" id="UP000504628"/>
    </source>
</evidence>
<evidence type="ECO:0000256" key="12">
    <source>
        <dbReference type="SAM" id="SignalP"/>
    </source>
</evidence>
<dbReference type="Pfam" id="PF00001">
    <property type="entry name" value="7tm_1"/>
    <property type="match status" value="1"/>
</dbReference>
<dbReference type="RefSeq" id="XP_035885028.1">
    <property type="nucleotide sequence ID" value="XM_036029135.1"/>
</dbReference>
<keyword evidence="8 9" id="KW-0807">Transducer</keyword>
<dbReference type="PROSITE" id="PS00237">
    <property type="entry name" value="G_PROTEIN_RECEP_F1_1"/>
    <property type="match status" value="1"/>
</dbReference>
<evidence type="ECO:0000313" key="15">
    <source>
        <dbReference type="RefSeq" id="XP_035885028.1"/>
    </source>
</evidence>
<dbReference type="AlphaFoldDB" id="A0A7E6E0X2"/>
<feature type="signal peptide" evidence="12">
    <location>
        <begin position="1"/>
        <end position="22"/>
    </location>
</feature>
<evidence type="ECO:0000256" key="2">
    <source>
        <dbReference type="ARBA" id="ARBA00022475"/>
    </source>
</evidence>
<organism evidence="14 15">
    <name type="scientific">Phyllostomus discolor</name>
    <name type="common">pale spear-nosed bat</name>
    <dbReference type="NCBI Taxonomy" id="89673"/>
    <lineage>
        <taxon>Eukaryota</taxon>
        <taxon>Metazoa</taxon>
        <taxon>Chordata</taxon>
        <taxon>Craniata</taxon>
        <taxon>Vertebrata</taxon>
        <taxon>Euteleostomi</taxon>
        <taxon>Mammalia</taxon>
        <taxon>Eutheria</taxon>
        <taxon>Laurasiatheria</taxon>
        <taxon>Chiroptera</taxon>
        <taxon>Yangochiroptera</taxon>
        <taxon>Phyllostomidae</taxon>
        <taxon>Phyllostominae</taxon>
        <taxon>Phyllostomus</taxon>
    </lineage>
</organism>
<feature type="region of interest" description="Disordered" evidence="10">
    <location>
        <begin position="333"/>
        <end position="363"/>
    </location>
</feature>
<evidence type="ECO:0000256" key="10">
    <source>
        <dbReference type="SAM" id="MobiDB-lite"/>
    </source>
</evidence>
<dbReference type="InParanoid" id="A0A7E6E0X2"/>
<dbReference type="Proteomes" id="UP000504628">
    <property type="component" value="Chromosome 6"/>
</dbReference>
<feature type="chain" id="PRO_5028822767" evidence="12">
    <location>
        <begin position="23"/>
        <end position="363"/>
    </location>
</feature>
<feature type="compositionally biased region" description="Low complexity" evidence="10">
    <location>
        <begin position="348"/>
        <end position="363"/>
    </location>
</feature>
<feature type="transmembrane region" description="Helical" evidence="11">
    <location>
        <begin position="164"/>
        <end position="183"/>
    </location>
</feature>
<evidence type="ECO:0000256" key="8">
    <source>
        <dbReference type="ARBA" id="ARBA00023224"/>
    </source>
</evidence>
<evidence type="ECO:0000259" key="13">
    <source>
        <dbReference type="PROSITE" id="PS50262"/>
    </source>
</evidence>
<dbReference type="GO" id="GO:0004930">
    <property type="term" value="F:G protein-coupled receptor activity"/>
    <property type="evidence" value="ECO:0007669"/>
    <property type="project" value="UniProtKB-KW"/>
</dbReference>
<evidence type="ECO:0000256" key="11">
    <source>
        <dbReference type="SAM" id="Phobius"/>
    </source>
</evidence>
<dbReference type="KEGG" id="pdic:114500549"/>
<keyword evidence="2" id="KW-1003">Cell membrane</keyword>
<protein>
    <submittedName>
        <fullName evidence="15">Mas-related G-protein coupled receptor member X2-like</fullName>
    </submittedName>
</protein>
<comment type="subcellular location">
    <subcellularLocation>
        <location evidence="1">Cell membrane</location>
        <topology evidence="1">Multi-pass membrane protein</topology>
    </subcellularLocation>
</comment>
<evidence type="ECO:0000256" key="5">
    <source>
        <dbReference type="ARBA" id="ARBA00023040"/>
    </source>
</evidence>
<dbReference type="PANTHER" id="PTHR11334:SF29">
    <property type="entry name" value="MAS-RELATED G-PROTEIN COUPLED RECEPTOR MEMBER X2"/>
    <property type="match status" value="1"/>
</dbReference>
<keyword evidence="3 9" id="KW-0812">Transmembrane</keyword>
<feature type="transmembrane region" description="Helical" evidence="11">
    <location>
        <begin position="203"/>
        <end position="229"/>
    </location>
</feature>
<reference evidence="15" key="1">
    <citation type="submission" date="2025-08" db="UniProtKB">
        <authorList>
            <consortium name="RefSeq"/>
        </authorList>
    </citation>
    <scope>IDENTIFICATION</scope>
    <source>
        <tissue evidence="15">Muscle</tissue>
    </source>
</reference>
<evidence type="ECO:0000256" key="3">
    <source>
        <dbReference type="ARBA" id="ARBA00022692"/>
    </source>
</evidence>
<dbReference type="InterPro" id="IPR026234">
    <property type="entry name" value="MRGPCRFAMILY"/>
</dbReference>
<feature type="domain" description="G-protein coupled receptors family 1 profile" evidence="13">
    <location>
        <begin position="72"/>
        <end position="300"/>
    </location>
</feature>
<dbReference type="OrthoDB" id="9631784at2759"/>
<feature type="transmembrane region" description="Helical" evidence="11">
    <location>
        <begin position="92"/>
        <end position="112"/>
    </location>
</feature>
<dbReference type="FunFam" id="1.20.1070.10:FF:000140">
    <property type="entry name" value="Mas-related G-protein coupled receptor member X2"/>
    <property type="match status" value="1"/>
</dbReference>
<dbReference type="PROSITE" id="PS50262">
    <property type="entry name" value="G_PROTEIN_RECEP_F1_2"/>
    <property type="match status" value="1"/>
</dbReference>
<feature type="transmembrane region" description="Helical" evidence="11">
    <location>
        <begin position="124"/>
        <end position="143"/>
    </location>
</feature>
<proteinExistence type="inferred from homology"/>
<dbReference type="InterPro" id="IPR017452">
    <property type="entry name" value="GPCR_Rhodpsn_7TM"/>
</dbReference>
<dbReference type="Gene3D" id="1.20.1070.10">
    <property type="entry name" value="Rhodopsin 7-helix transmembrane proteins"/>
    <property type="match status" value="1"/>
</dbReference>
<evidence type="ECO:0000256" key="9">
    <source>
        <dbReference type="RuleBase" id="RU000688"/>
    </source>
</evidence>
<feature type="transmembrane region" description="Helical" evidence="11">
    <location>
        <begin position="281"/>
        <end position="303"/>
    </location>
</feature>
<feature type="transmembrane region" description="Helical" evidence="11">
    <location>
        <begin position="60"/>
        <end position="80"/>
    </location>
</feature>
<accession>A0A7E6E0X2</accession>